<dbReference type="HOGENOM" id="CLU_1137574_0_0_0"/>
<dbReference type="KEGG" id="trs:Terro_4337"/>
<name>I3ZMR6_TERRK</name>
<dbReference type="EMBL" id="CP003379">
    <property type="protein sequence ID" value="AFL90534.1"/>
    <property type="molecule type" value="Genomic_DNA"/>
</dbReference>
<dbReference type="AlphaFoldDB" id="I3ZMR6"/>
<organism evidence="1 2">
    <name type="scientific">Terriglobus roseus (strain DSM 18391 / NRRL B-41598 / KBS 63)</name>
    <dbReference type="NCBI Taxonomy" id="926566"/>
    <lineage>
        <taxon>Bacteria</taxon>
        <taxon>Pseudomonadati</taxon>
        <taxon>Acidobacteriota</taxon>
        <taxon>Terriglobia</taxon>
        <taxon>Terriglobales</taxon>
        <taxon>Acidobacteriaceae</taxon>
        <taxon>Terriglobus</taxon>
    </lineage>
</organism>
<dbReference type="STRING" id="926566.Terro_4337"/>
<dbReference type="Proteomes" id="UP000006056">
    <property type="component" value="Chromosome"/>
</dbReference>
<sequence>MGEKQNGRAAWPSRFVCVDCIARVKRIGVARGLPPGTRCPQACLCGCRSCGSYLSSTYRTSAREFVAGLQPAISSLTEDPGLCPGLGSRGPSVRWDKAVGVVIALSPWRYAGSRRALQVAVHRWRLIERGSPRSRAFRALTRRWVLPPPLSMVGMGLHSGRQDVPMRVLVPDRAMCPHLGRGFFLTPKDLGDISESSRNKKSAIAVLSDDALASSASSGYIATAHPLVHGNTGGAYGVGLEATA</sequence>
<gene>
    <name evidence="1" type="ordered locus">Terro_4337</name>
</gene>
<reference evidence="1 2" key="1">
    <citation type="submission" date="2012-06" db="EMBL/GenBank/DDBJ databases">
        <title>Complete genome of Terriglobus roseus DSM 18391.</title>
        <authorList>
            <consortium name="US DOE Joint Genome Institute (JGI-PGF)"/>
            <person name="Lucas S."/>
            <person name="Copeland A."/>
            <person name="Lapidus A."/>
            <person name="Glavina del Rio T."/>
            <person name="Dalin E."/>
            <person name="Tice H."/>
            <person name="Bruce D."/>
            <person name="Goodwin L."/>
            <person name="Pitluck S."/>
            <person name="Peters L."/>
            <person name="Mikhailova N."/>
            <person name="Munk A.C.C."/>
            <person name="Kyrpides N."/>
            <person name="Mavromatis K."/>
            <person name="Ivanova N."/>
            <person name="Brettin T."/>
            <person name="Detter J.C."/>
            <person name="Han C."/>
            <person name="Larimer F."/>
            <person name="Land M."/>
            <person name="Hauser L."/>
            <person name="Markowitz V."/>
            <person name="Cheng J.-F."/>
            <person name="Hugenholtz P."/>
            <person name="Woyke T."/>
            <person name="Wu D."/>
            <person name="Brambilla E."/>
            <person name="Klenk H.-P."/>
            <person name="Eisen J.A."/>
        </authorList>
    </citation>
    <scope>NUCLEOTIDE SEQUENCE [LARGE SCALE GENOMIC DNA]</scope>
    <source>
        <strain evidence="2">DSM 18391 / NRRL B-41598 / KBS 63</strain>
    </source>
</reference>
<accession>I3ZMR6</accession>
<evidence type="ECO:0000313" key="1">
    <source>
        <dbReference type="EMBL" id="AFL90534.1"/>
    </source>
</evidence>
<proteinExistence type="predicted"/>
<keyword evidence="2" id="KW-1185">Reference proteome</keyword>
<evidence type="ECO:0000313" key="2">
    <source>
        <dbReference type="Proteomes" id="UP000006056"/>
    </source>
</evidence>
<protein>
    <submittedName>
        <fullName evidence="1">Uncharacterized protein</fullName>
    </submittedName>
</protein>